<reference evidence="2 3" key="1">
    <citation type="submission" date="2019-01" db="EMBL/GenBank/DDBJ databases">
        <authorList>
            <person name="Sayadi A."/>
        </authorList>
    </citation>
    <scope>NUCLEOTIDE SEQUENCE [LARGE SCALE GENOMIC DNA]</scope>
</reference>
<evidence type="ECO:0000313" key="3">
    <source>
        <dbReference type="Proteomes" id="UP000410492"/>
    </source>
</evidence>
<organism evidence="2 3">
    <name type="scientific">Callosobruchus maculatus</name>
    <name type="common">Southern cowpea weevil</name>
    <name type="synonym">Pulse bruchid</name>
    <dbReference type="NCBI Taxonomy" id="64391"/>
    <lineage>
        <taxon>Eukaryota</taxon>
        <taxon>Metazoa</taxon>
        <taxon>Ecdysozoa</taxon>
        <taxon>Arthropoda</taxon>
        <taxon>Hexapoda</taxon>
        <taxon>Insecta</taxon>
        <taxon>Pterygota</taxon>
        <taxon>Neoptera</taxon>
        <taxon>Endopterygota</taxon>
        <taxon>Coleoptera</taxon>
        <taxon>Polyphaga</taxon>
        <taxon>Cucujiformia</taxon>
        <taxon>Chrysomeloidea</taxon>
        <taxon>Chrysomelidae</taxon>
        <taxon>Bruchinae</taxon>
        <taxon>Bruchini</taxon>
        <taxon>Callosobruchus</taxon>
    </lineage>
</organism>
<dbReference type="AlphaFoldDB" id="A0A653CAK9"/>
<dbReference type="OrthoDB" id="6676846at2759"/>
<keyword evidence="1" id="KW-0732">Signal</keyword>
<gene>
    <name evidence="2" type="ORF">CALMAC_LOCUS7578</name>
</gene>
<feature type="chain" id="PRO_5025033585" description="Lipocalin/cytosolic fatty-acid binding domain-containing protein" evidence="1">
    <location>
        <begin position="19"/>
        <end position="179"/>
    </location>
</feature>
<feature type="signal peptide" evidence="1">
    <location>
        <begin position="1"/>
        <end position="18"/>
    </location>
</feature>
<evidence type="ECO:0008006" key="4">
    <source>
        <dbReference type="Google" id="ProtNLM"/>
    </source>
</evidence>
<dbReference type="EMBL" id="CAACVG010007347">
    <property type="protein sequence ID" value="VEN44967.1"/>
    <property type="molecule type" value="Genomic_DNA"/>
</dbReference>
<proteinExistence type="predicted"/>
<evidence type="ECO:0000256" key="1">
    <source>
        <dbReference type="SAM" id="SignalP"/>
    </source>
</evidence>
<dbReference type="Proteomes" id="UP000410492">
    <property type="component" value="Unassembled WGS sequence"/>
</dbReference>
<protein>
    <recommendedName>
        <fullName evidence="4">Lipocalin/cytosolic fatty-acid binding domain-containing protein</fullName>
    </recommendedName>
</protein>
<evidence type="ECO:0000313" key="2">
    <source>
        <dbReference type="EMBL" id="VEN44967.1"/>
    </source>
</evidence>
<accession>A0A653CAK9</accession>
<sequence>MWQLQAFSFALFLGTTFSQCVYPPPATCILRKGLLAQGREWYAHQRFGNSVAEITDKCLRFSLHIWDFKPDISIHFPTVYFDERNNRQETTISSYVIGLKSKYYMPFNNTDYMFTDLVVTDSYFVSEVCDMNSERSEVLIFTPKKRRDEWTIKRATEEASKIMKLPSPSVNLECAKYRF</sequence>
<keyword evidence="3" id="KW-1185">Reference proteome</keyword>
<name>A0A653CAK9_CALMS</name>